<reference evidence="1 2" key="1">
    <citation type="journal article" date="2019" name="Genome Biol. Evol.">
        <title>Insights into the evolution of the New World diploid cottons (Gossypium, subgenus Houzingenia) based on genome sequencing.</title>
        <authorList>
            <person name="Grover C.E."/>
            <person name="Arick M.A. 2nd"/>
            <person name="Thrash A."/>
            <person name="Conover J.L."/>
            <person name="Sanders W.S."/>
            <person name="Peterson D.G."/>
            <person name="Frelichowski J.E."/>
            <person name="Scheffler J.A."/>
            <person name="Scheffler B.E."/>
            <person name="Wendel J.F."/>
        </authorList>
    </citation>
    <scope>NUCLEOTIDE SEQUENCE [LARGE SCALE GENOMIC DNA]</scope>
    <source>
        <strain evidence="1">1</strain>
        <tissue evidence="1">Leaf</tissue>
    </source>
</reference>
<organism evidence="1 2">
    <name type="scientific">Gossypium schwendimanii</name>
    <name type="common">Cotton</name>
    <dbReference type="NCBI Taxonomy" id="34291"/>
    <lineage>
        <taxon>Eukaryota</taxon>
        <taxon>Viridiplantae</taxon>
        <taxon>Streptophyta</taxon>
        <taxon>Embryophyta</taxon>
        <taxon>Tracheophyta</taxon>
        <taxon>Spermatophyta</taxon>
        <taxon>Magnoliopsida</taxon>
        <taxon>eudicotyledons</taxon>
        <taxon>Gunneridae</taxon>
        <taxon>Pentapetalae</taxon>
        <taxon>rosids</taxon>
        <taxon>malvids</taxon>
        <taxon>Malvales</taxon>
        <taxon>Malvaceae</taxon>
        <taxon>Malvoideae</taxon>
        <taxon>Gossypium</taxon>
    </lineage>
</organism>
<accession>A0A7J9LNG5</accession>
<proteinExistence type="predicted"/>
<keyword evidence="2" id="KW-1185">Reference proteome</keyword>
<comment type="caution">
    <text evidence="1">The sequence shown here is derived from an EMBL/GenBank/DDBJ whole genome shotgun (WGS) entry which is preliminary data.</text>
</comment>
<dbReference type="Proteomes" id="UP000593576">
    <property type="component" value="Unassembled WGS sequence"/>
</dbReference>
<dbReference type="AlphaFoldDB" id="A0A7J9LNG5"/>
<evidence type="ECO:0000313" key="2">
    <source>
        <dbReference type="Proteomes" id="UP000593576"/>
    </source>
</evidence>
<gene>
    <name evidence="1" type="ORF">Goshw_013939</name>
</gene>
<dbReference type="EMBL" id="JABFAF010000007">
    <property type="protein sequence ID" value="MBA0860086.1"/>
    <property type="molecule type" value="Genomic_DNA"/>
</dbReference>
<sequence length="74" mass="8548">MRVALANVWHALDGVLISDLKEKHLLFWFYNEIYIDCVVEGIVDFPSGLVSKLMSKQFKDFIGEFFAYDLKSVS</sequence>
<evidence type="ECO:0000313" key="1">
    <source>
        <dbReference type="EMBL" id="MBA0860086.1"/>
    </source>
</evidence>
<protein>
    <submittedName>
        <fullName evidence="1">Uncharacterized protein</fullName>
    </submittedName>
</protein>
<dbReference type="OrthoDB" id="10390925at2759"/>
<name>A0A7J9LNG5_GOSSC</name>